<accession>A0AAV0CUF5</accession>
<feature type="compositionally biased region" description="Polar residues" evidence="1">
    <location>
        <begin position="1"/>
        <end position="11"/>
    </location>
</feature>
<dbReference type="InterPro" id="IPR006553">
    <property type="entry name" value="Leu-rich_rpt_Cys-con_subtyp"/>
</dbReference>
<dbReference type="Pfam" id="PF18511">
    <property type="entry name" value="F-box_5"/>
    <property type="match status" value="1"/>
</dbReference>
<dbReference type="SUPFAM" id="SSF52047">
    <property type="entry name" value="RNI-like"/>
    <property type="match status" value="1"/>
</dbReference>
<keyword evidence="4" id="KW-1185">Reference proteome</keyword>
<proteinExistence type="predicted"/>
<evidence type="ECO:0000313" key="3">
    <source>
        <dbReference type="EMBL" id="CAH9083933.1"/>
    </source>
</evidence>
<dbReference type="PANTHER" id="PTHR16134">
    <property type="entry name" value="F-BOX/TPR REPEAT PROTEIN POF3"/>
    <property type="match status" value="1"/>
</dbReference>
<dbReference type="GO" id="GO:0019005">
    <property type="term" value="C:SCF ubiquitin ligase complex"/>
    <property type="evidence" value="ECO:0007669"/>
    <property type="project" value="TreeGrafter"/>
</dbReference>
<dbReference type="AlphaFoldDB" id="A0AAV0CUF5"/>
<dbReference type="CDD" id="cd22159">
    <property type="entry name" value="F-box_AtTIR1-like"/>
    <property type="match status" value="1"/>
</dbReference>
<dbReference type="InterPro" id="IPR032675">
    <property type="entry name" value="LRR_dom_sf"/>
</dbReference>
<dbReference type="InterPro" id="IPR041567">
    <property type="entry name" value="COI1_F-box"/>
</dbReference>
<feature type="domain" description="COI1 F-box" evidence="2">
    <location>
        <begin position="55"/>
        <end position="94"/>
    </location>
</feature>
<dbReference type="Gene3D" id="3.80.10.10">
    <property type="entry name" value="Ribonuclease Inhibitor"/>
    <property type="match status" value="1"/>
</dbReference>
<dbReference type="Proteomes" id="UP001152523">
    <property type="component" value="Unassembled WGS sequence"/>
</dbReference>
<dbReference type="InterPro" id="IPR036047">
    <property type="entry name" value="F-box-like_dom_sf"/>
</dbReference>
<protein>
    <recommendedName>
        <fullName evidence="2">COI1 F-box domain-containing protein</fullName>
    </recommendedName>
</protein>
<dbReference type="SUPFAM" id="SSF81383">
    <property type="entry name" value="F-box domain"/>
    <property type="match status" value="1"/>
</dbReference>
<sequence length="652" mass="73008">MSGCSPMSTDNELSHPSFPTSVLDEGGSGKPLICTTGSAGGGEGGDHRRLPSYFDQVPEDLLKNVLCFLSDCHDRNAASIVSKSWYRAEAMTRSEVFIGNGYAVPPQCTASRFGQLTSLILKLEPQYECLYFVPIDARFSPWVTVIAESYRTLQKLYLKNYIVSNEDMDILALSCPNLKELVLVRCKEVGTYGLGRVARDCSNLRVLEVIECHGKSDNVDWISCFPDDNTLIESLIFEDSIMFGCLNFDALEQLVTRSPCLKRLRLDDVVSISQLYRLMIKAPLLTHLGIGIFINSSEQEAAVGELELHYASAFAVCNSLVSLSGFRDELPIYLPALYPICGNLTSLNLKYTLISCEHFKEVIFHCHKLKCLWVSARVRDEGLEAVAATCKDLLELRVFLDEYAIDDDDDDDGDVPVSEVGLLAISEGCPRLEYLLYFCNRMSNAALVGLSKNCPDLLEFRLHTSGWRSRDYYTRGSMDEGFGAILMNCKKLTRLHTSGLLTDQALCYIGQYGKSLRALSFGVAGKNEMGLKFVLDGCPNLLKLEISDFRFGDSALRSLLHHFYRLQFVKISTRRVTHQCCEEIARQLPQLVIEVVAKMDIPSDQRGYDTLFMYRSLDEASTIWTKCVLPALCSLTGQSYLHHLCPQFPVML</sequence>
<dbReference type="SMART" id="SM00367">
    <property type="entry name" value="LRR_CC"/>
    <property type="match status" value="4"/>
</dbReference>
<dbReference type="PANTHER" id="PTHR16134:SF36">
    <property type="entry name" value="TRANSPORT INHIBITOR RESPONSE 1-LIKE PROTEIN"/>
    <property type="match status" value="1"/>
</dbReference>
<feature type="region of interest" description="Disordered" evidence="1">
    <location>
        <begin position="1"/>
        <end position="26"/>
    </location>
</feature>
<name>A0AAV0CUF5_9ASTE</name>
<organism evidence="3 4">
    <name type="scientific">Cuscuta epithymum</name>
    <dbReference type="NCBI Taxonomy" id="186058"/>
    <lineage>
        <taxon>Eukaryota</taxon>
        <taxon>Viridiplantae</taxon>
        <taxon>Streptophyta</taxon>
        <taxon>Embryophyta</taxon>
        <taxon>Tracheophyta</taxon>
        <taxon>Spermatophyta</taxon>
        <taxon>Magnoliopsida</taxon>
        <taxon>eudicotyledons</taxon>
        <taxon>Gunneridae</taxon>
        <taxon>Pentapetalae</taxon>
        <taxon>asterids</taxon>
        <taxon>lamiids</taxon>
        <taxon>Solanales</taxon>
        <taxon>Convolvulaceae</taxon>
        <taxon>Cuscuteae</taxon>
        <taxon>Cuscuta</taxon>
        <taxon>Cuscuta subgen. Cuscuta</taxon>
    </lineage>
</organism>
<dbReference type="EMBL" id="CAMAPF010000045">
    <property type="protein sequence ID" value="CAH9083933.1"/>
    <property type="molecule type" value="Genomic_DNA"/>
</dbReference>
<evidence type="ECO:0000259" key="2">
    <source>
        <dbReference type="Pfam" id="PF18511"/>
    </source>
</evidence>
<evidence type="ECO:0000313" key="4">
    <source>
        <dbReference type="Proteomes" id="UP001152523"/>
    </source>
</evidence>
<dbReference type="GO" id="GO:0031146">
    <property type="term" value="P:SCF-dependent proteasomal ubiquitin-dependent protein catabolic process"/>
    <property type="evidence" value="ECO:0007669"/>
    <property type="project" value="TreeGrafter"/>
</dbReference>
<reference evidence="3" key="1">
    <citation type="submission" date="2022-07" db="EMBL/GenBank/DDBJ databases">
        <authorList>
            <person name="Macas J."/>
            <person name="Novak P."/>
            <person name="Neumann P."/>
        </authorList>
    </citation>
    <scope>NUCLEOTIDE SEQUENCE</scope>
</reference>
<comment type="caution">
    <text evidence="3">The sequence shown here is derived from an EMBL/GenBank/DDBJ whole genome shotgun (WGS) entry which is preliminary data.</text>
</comment>
<evidence type="ECO:0000256" key="1">
    <source>
        <dbReference type="SAM" id="MobiDB-lite"/>
    </source>
</evidence>
<dbReference type="Gene3D" id="1.20.1280.50">
    <property type="match status" value="1"/>
</dbReference>
<gene>
    <name evidence="3" type="ORF">CEPIT_LOCUS8736</name>
</gene>